<dbReference type="GO" id="GO:0005524">
    <property type="term" value="F:ATP binding"/>
    <property type="evidence" value="ECO:0007669"/>
    <property type="project" value="UniProtKB-UniRule"/>
</dbReference>
<dbReference type="GO" id="GO:0004765">
    <property type="term" value="F:shikimate kinase activity"/>
    <property type="evidence" value="ECO:0007669"/>
    <property type="project" value="UniProtKB-UniRule"/>
</dbReference>
<dbReference type="SUPFAM" id="SSF52540">
    <property type="entry name" value="P-loop containing nucleoside triphosphate hydrolases"/>
    <property type="match status" value="1"/>
</dbReference>
<dbReference type="CDD" id="cd00464">
    <property type="entry name" value="SK"/>
    <property type="match status" value="1"/>
</dbReference>
<dbReference type="Proteomes" id="UP000539350">
    <property type="component" value="Unassembled WGS sequence"/>
</dbReference>
<dbReference type="PANTHER" id="PTHR21087:SF16">
    <property type="entry name" value="SHIKIMATE KINASE 1, CHLOROPLASTIC"/>
    <property type="match status" value="1"/>
</dbReference>
<keyword evidence="7" id="KW-0479">Metal-binding</keyword>
<accession>A0A7W2TXX8</accession>
<evidence type="ECO:0000256" key="6">
    <source>
        <dbReference type="ARBA" id="ARBA00023141"/>
    </source>
</evidence>
<protein>
    <recommendedName>
        <fullName evidence="7">Shikimate kinase</fullName>
        <shortName evidence="7">SK</shortName>
        <ecNumber evidence="7">2.7.1.71</ecNumber>
    </recommendedName>
</protein>
<evidence type="ECO:0000313" key="9">
    <source>
        <dbReference type="Proteomes" id="UP000539350"/>
    </source>
</evidence>
<dbReference type="EC" id="2.7.1.71" evidence="7"/>
<dbReference type="EMBL" id="JACFXU010000017">
    <property type="protein sequence ID" value="MBA6413997.1"/>
    <property type="molecule type" value="Genomic_DNA"/>
</dbReference>
<comment type="pathway">
    <text evidence="7">Metabolic intermediate biosynthesis; chorismate biosynthesis; chorismate from D-erythrose 4-phosphate and phosphoenolpyruvate: step 5/7.</text>
</comment>
<comment type="function">
    <text evidence="7">Catalyzes the specific phosphorylation of the 3-hydroxyl group of shikimic acid using ATP as a cosubstrate.</text>
</comment>
<keyword evidence="2 7" id="KW-0808">Transferase</keyword>
<keyword evidence="7" id="KW-0460">Magnesium</keyword>
<organism evidence="8 9">
    <name type="scientific">Sediminihaliea albiluteola</name>
    <dbReference type="NCBI Taxonomy" id="2758564"/>
    <lineage>
        <taxon>Bacteria</taxon>
        <taxon>Pseudomonadati</taxon>
        <taxon>Pseudomonadota</taxon>
        <taxon>Gammaproteobacteria</taxon>
        <taxon>Cellvibrionales</taxon>
        <taxon>Halieaceae</taxon>
        <taxon>Sediminihaliea</taxon>
    </lineage>
</organism>
<dbReference type="InterPro" id="IPR027417">
    <property type="entry name" value="P-loop_NTPase"/>
</dbReference>
<dbReference type="Gene3D" id="3.40.50.300">
    <property type="entry name" value="P-loop containing nucleotide triphosphate hydrolases"/>
    <property type="match status" value="1"/>
</dbReference>
<dbReference type="UniPathway" id="UPA00053">
    <property type="reaction ID" value="UER00088"/>
</dbReference>
<dbReference type="InterPro" id="IPR000623">
    <property type="entry name" value="Shikimate_kinase/TSH1"/>
</dbReference>
<comment type="catalytic activity">
    <reaction evidence="7">
        <text>shikimate + ATP = 3-phosphoshikimate + ADP + H(+)</text>
        <dbReference type="Rhea" id="RHEA:13121"/>
        <dbReference type="ChEBI" id="CHEBI:15378"/>
        <dbReference type="ChEBI" id="CHEBI:30616"/>
        <dbReference type="ChEBI" id="CHEBI:36208"/>
        <dbReference type="ChEBI" id="CHEBI:145989"/>
        <dbReference type="ChEBI" id="CHEBI:456216"/>
        <dbReference type="EC" id="2.7.1.71"/>
    </reaction>
</comment>
<sequence>MPGAGKSTVGIILAKMTGLAFTDTDLAIQLREGETLQETLERQGHLRLRQIEEEVLLEIDLAHAVISTGGSVVYSPAIMQRLKQAGPVVYLQADLDTLSQRVAAAPMRGIASDSKQSFADIYRERTPLYERYADLTVDATAGSADSVASAIVDDLRQYSQ</sequence>
<feature type="binding site" evidence="7">
    <location>
        <position position="70"/>
    </location>
    <ligand>
        <name>substrate</name>
    </ligand>
</feature>
<keyword evidence="3 7" id="KW-0547">Nucleotide-binding</keyword>
<feature type="binding site" evidence="7">
    <location>
        <position position="125"/>
    </location>
    <ligand>
        <name>substrate</name>
    </ligand>
</feature>
<evidence type="ECO:0000256" key="2">
    <source>
        <dbReference type="ARBA" id="ARBA00022679"/>
    </source>
</evidence>
<keyword evidence="5 7" id="KW-0067">ATP-binding</keyword>
<keyword evidence="4 7" id="KW-0418">Kinase</keyword>
<dbReference type="HAMAP" id="MF_00109">
    <property type="entry name" value="Shikimate_kinase"/>
    <property type="match status" value="1"/>
</dbReference>
<dbReference type="GO" id="GO:0005829">
    <property type="term" value="C:cytosol"/>
    <property type="evidence" value="ECO:0007669"/>
    <property type="project" value="TreeGrafter"/>
</dbReference>
<dbReference type="Pfam" id="PF01202">
    <property type="entry name" value="SKI"/>
    <property type="match status" value="1"/>
</dbReference>
<evidence type="ECO:0000256" key="7">
    <source>
        <dbReference type="HAMAP-Rule" id="MF_00109"/>
    </source>
</evidence>
<dbReference type="GO" id="GO:0009423">
    <property type="term" value="P:chorismate biosynthetic process"/>
    <property type="evidence" value="ECO:0007669"/>
    <property type="project" value="UniProtKB-UniRule"/>
</dbReference>
<feature type="binding site" evidence="7">
    <location>
        <begin position="3"/>
        <end position="8"/>
    </location>
    <ligand>
        <name>ATP</name>
        <dbReference type="ChEBI" id="CHEBI:30616"/>
    </ligand>
</feature>
<proteinExistence type="inferred from homology"/>
<evidence type="ECO:0000256" key="1">
    <source>
        <dbReference type="ARBA" id="ARBA00022605"/>
    </source>
</evidence>
<evidence type="ECO:0000313" key="8">
    <source>
        <dbReference type="EMBL" id="MBA6413997.1"/>
    </source>
</evidence>
<dbReference type="InterPro" id="IPR031322">
    <property type="entry name" value="Shikimate/glucono_kinase"/>
</dbReference>
<keyword evidence="7" id="KW-0963">Cytoplasm</keyword>
<keyword evidence="6 7" id="KW-0057">Aromatic amino acid biosynthesis</keyword>
<dbReference type="PANTHER" id="PTHR21087">
    <property type="entry name" value="SHIKIMATE KINASE"/>
    <property type="match status" value="1"/>
</dbReference>
<keyword evidence="9" id="KW-1185">Reference proteome</keyword>
<dbReference type="GO" id="GO:0008652">
    <property type="term" value="P:amino acid biosynthetic process"/>
    <property type="evidence" value="ECO:0007669"/>
    <property type="project" value="UniProtKB-KW"/>
</dbReference>
<dbReference type="GO" id="GO:0000287">
    <property type="term" value="F:magnesium ion binding"/>
    <property type="evidence" value="ECO:0007669"/>
    <property type="project" value="UniProtKB-UniRule"/>
</dbReference>
<dbReference type="AlphaFoldDB" id="A0A7W2TXX8"/>
<reference evidence="8 9" key="1">
    <citation type="submission" date="2020-07" db="EMBL/GenBank/DDBJ databases">
        <title>Halieaceae bacterium, F7430, whole genome shotgun sequencing project.</title>
        <authorList>
            <person name="Jiang S."/>
            <person name="Liu Z.W."/>
            <person name="Du Z.J."/>
        </authorList>
    </citation>
    <scope>NUCLEOTIDE SEQUENCE [LARGE SCALE GENOMIC DNA]</scope>
    <source>
        <strain evidence="8 9">F7430</strain>
    </source>
</reference>
<name>A0A7W2TXX8_9GAMM</name>
<feature type="binding site" evidence="7">
    <location>
        <position position="7"/>
    </location>
    <ligand>
        <name>Mg(2+)</name>
        <dbReference type="ChEBI" id="CHEBI:18420"/>
    </ligand>
</feature>
<feature type="binding site" evidence="7">
    <location>
        <position position="49"/>
    </location>
    <ligand>
        <name>substrate</name>
    </ligand>
</feature>
<comment type="caution">
    <text evidence="7">Lacks conserved residue(s) required for the propagation of feature annotation.</text>
</comment>
<comment type="caution">
    <text evidence="8">The sequence shown here is derived from an EMBL/GenBank/DDBJ whole genome shotgun (WGS) entry which is preliminary data.</text>
</comment>
<evidence type="ECO:0000256" key="4">
    <source>
        <dbReference type="ARBA" id="ARBA00022777"/>
    </source>
</evidence>
<gene>
    <name evidence="7" type="primary">aroK</name>
    <name evidence="8" type="ORF">H2508_12830</name>
</gene>
<dbReference type="GO" id="GO:0009073">
    <property type="term" value="P:aromatic amino acid family biosynthetic process"/>
    <property type="evidence" value="ECO:0007669"/>
    <property type="project" value="UniProtKB-KW"/>
</dbReference>
<feature type="binding site" evidence="7">
    <location>
        <position position="25"/>
    </location>
    <ligand>
        <name>substrate</name>
    </ligand>
</feature>
<dbReference type="PRINTS" id="PR01100">
    <property type="entry name" value="SHIKIMTKNASE"/>
</dbReference>
<comment type="cofactor">
    <cofactor evidence="7">
        <name>Mg(2+)</name>
        <dbReference type="ChEBI" id="CHEBI:18420"/>
    </cofactor>
    <text evidence="7">Binds 1 Mg(2+) ion per subunit.</text>
</comment>
<keyword evidence="1 7" id="KW-0028">Amino-acid biosynthesis</keyword>
<comment type="subcellular location">
    <subcellularLocation>
        <location evidence="7">Cytoplasm</location>
    </subcellularLocation>
</comment>
<comment type="subunit">
    <text evidence="7">Monomer.</text>
</comment>
<evidence type="ECO:0000256" key="5">
    <source>
        <dbReference type="ARBA" id="ARBA00022840"/>
    </source>
</evidence>
<comment type="similarity">
    <text evidence="7">Belongs to the shikimate kinase family.</text>
</comment>
<evidence type="ECO:0000256" key="3">
    <source>
        <dbReference type="ARBA" id="ARBA00022741"/>
    </source>
</evidence>